<name>A0AAV3R7Q0_LITER</name>
<dbReference type="AlphaFoldDB" id="A0AAV3R7Q0"/>
<sequence length="94" mass="10003">MNMIELMGPGRNGHMWLGDLGTDAADRELGEEEVVVVEDEVSEVLVEEKGMELKVEFFDGVTGEGGEYGGGGEEEVAVVEGERGCRGRVGVGVM</sequence>
<evidence type="ECO:0000313" key="2">
    <source>
        <dbReference type="Proteomes" id="UP001454036"/>
    </source>
</evidence>
<keyword evidence="2" id="KW-1185">Reference proteome</keyword>
<comment type="caution">
    <text evidence="1">The sequence shown here is derived from an EMBL/GenBank/DDBJ whole genome shotgun (WGS) entry which is preliminary data.</text>
</comment>
<organism evidence="1 2">
    <name type="scientific">Lithospermum erythrorhizon</name>
    <name type="common">Purple gromwell</name>
    <name type="synonym">Lithospermum officinale var. erythrorhizon</name>
    <dbReference type="NCBI Taxonomy" id="34254"/>
    <lineage>
        <taxon>Eukaryota</taxon>
        <taxon>Viridiplantae</taxon>
        <taxon>Streptophyta</taxon>
        <taxon>Embryophyta</taxon>
        <taxon>Tracheophyta</taxon>
        <taxon>Spermatophyta</taxon>
        <taxon>Magnoliopsida</taxon>
        <taxon>eudicotyledons</taxon>
        <taxon>Gunneridae</taxon>
        <taxon>Pentapetalae</taxon>
        <taxon>asterids</taxon>
        <taxon>lamiids</taxon>
        <taxon>Boraginales</taxon>
        <taxon>Boraginaceae</taxon>
        <taxon>Boraginoideae</taxon>
        <taxon>Lithospermeae</taxon>
        <taxon>Lithospermum</taxon>
    </lineage>
</organism>
<protein>
    <submittedName>
        <fullName evidence="1">Uncharacterized protein</fullName>
    </submittedName>
</protein>
<dbReference type="Proteomes" id="UP001454036">
    <property type="component" value="Unassembled WGS sequence"/>
</dbReference>
<reference evidence="1 2" key="1">
    <citation type="submission" date="2024-01" db="EMBL/GenBank/DDBJ databases">
        <title>The complete chloroplast genome sequence of Lithospermum erythrorhizon: insights into the phylogenetic relationship among Boraginaceae species and the maternal lineages of purple gromwells.</title>
        <authorList>
            <person name="Okada T."/>
            <person name="Watanabe K."/>
        </authorList>
    </citation>
    <scope>NUCLEOTIDE SEQUENCE [LARGE SCALE GENOMIC DNA]</scope>
</reference>
<accession>A0AAV3R7Q0</accession>
<dbReference type="EMBL" id="BAABME010007536">
    <property type="protein sequence ID" value="GAA0171125.1"/>
    <property type="molecule type" value="Genomic_DNA"/>
</dbReference>
<proteinExistence type="predicted"/>
<evidence type="ECO:0000313" key="1">
    <source>
        <dbReference type="EMBL" id="GAA0171125.1"/>
    </source>
</evidence>
<gene>
    <name evidence="1" type="ORF">LIER_25233</name>
</gene>